<keyword evidence="9" id="KW-1185">Reference proteome</keyword>
<evidence type="ECO:0000256" key="6">
    <source>
        <dbReference type="SAM" id="Phobius"/>
    </source>
</evidence>
<proteinExistence type="inferred from homology"/>
<dbReference type="PROSITE" id="PS00059">
    <property type="entry name" value="ADH_ZINC"/>
    <property type="match status" value="1"/>
</dbReference>
<feature type="domain" description="Enoyl reductase (ER)" evidence="7">
    <location>
        <begin position="24"/>
        <end position="374"/>
    </location>
</feature>
<evidence type="ECO:0000313" key="8">
    <source>
        <dbReference type="EMBL" id="MDP1027220.1"/>
    </source>
</evidence>
<keyword evidence="6" id="KW-0472">Membrane</keyword>
<evidence type="ECO:0000256" key="2">
    <source>
        <dbReference type="ARBA" id="ARBA00022833"/>
    </source>
</evidence>
<accession>A0ABT9EJS2</accession>
<dbReference type="InterPro" id="IPR011032">
    <property type="entry name" value="GroES-like_sf"/>
</dbReference>
<keyword evidence="6" id="KW-1133">Transmembrane helix</keyword>
<dbReference type="InterPro" id="IPR036291">
    <property type="entry name" value="NAD(P)-bd_dom_sf"/>
</dbReference>
<dbReference type="Proteomes" id="UP001230685">
    <property type="component" value="Unassembled WGS sequence"/>
</dbReference>
<comment type="similarity">
    <text evidence="5">Belongs to the zinc-containing alcohol dehydrogenase family.</text>
</comment>
<keyword evidence="4" id="KW-0520">NAD</keyword>
<evidence type="ECO:0000256" key="3">
    <source>
        <dbReference type="ARBA" id="ARBA00023002"/>
    </source>
</evidence>
<dbReference type="InterPro" id="IPR013154">
    <property type="entry name" value="ADH-like_N"/>
</dbReference>
<keyword evidence="1 5" id="KW-0479">Metal-binding</keyword>
<feature type="transmembrane region" description="Helical" evidence="6">
    <location>
        <begin position="199"/>
        <end position="224"/>
    </location>
</feature>
<protein>
    <submittedName>
        <fullName evidence="8">Zinc-dependent alcohol dehydrogenase family protein</fullName>
    </submittedName>
</protein>
<dbReference type="InterPro" id="IPR013149">
    <property type="entry name" value="ADH-like_C"/>
</dbReference>
<dbReference type="CDD" id="cd08281">
    <property type="entry name" value="liver_ADH_like1"/>
    <property type="match status" value="1"/>
</dbReference>
<evidence type="ECO:0000256" key="5">
    <source>
        <dbReference type="RuleBase" id="RU361277"/>
    </source>
</evidence>
<dbReference type="Pfam" id="PF08240">
    <property type="entry name" value="ADH_N"/>
    <property type="match status" value="1"/>
</dbReference>
<dbReference type="Gene3D" id="3.40.50.720">
    <property type="entry name" value="NAD(P)-binding Rossmann-like Domain"/>
    <property type="match status" value="1"/>
</dbReference>
<keyword evidence="3" id="KW-0560">Oxidoreductase</keyword>
<organism evidence="8 9">
    <name type="scientific">Sphingomonas aurea</name>
    <dbReference type="NCBI Taxonomy" id="3063994"/>
    <lineage>
        <taxon>Bacteria</taxon>
        <taxon>Pseudomonadati</taxon>
        <taxon>Pseudomonadota</taxon>
        <taxon>Alphaproteobacteria</taxon>
        <taxon>Sphingomonadales</taxon>
        <taxon>Sphingomonadaceae</taxon>
        <taxon>Sphingomonas</taxon>
    </lineage>
</organism>
<comment type="cofactor">
    <cofactor evidence="5">
        <name>Zn(2+)</name>
        <dbReference type="ChEBI" id="CHEBI:29105"/>
    </cofactor>
</comment>
<evidence type="ECO:0000313" key="9">
    <source>
        <dbReference type="Proteomes" id="UP001230685"/>
    </source>
</evidence>
<keyword evidence="2 5" id="KW-0862">Zinc</keyword>
<reference evidence="8 9" key="1">
    <citation type="submission" date="2023-07" db="EMBL/GenBank/DDBJ databases">
        <authorList>
            <person name="Kim M.K."/>
        </authorList>
    </citation>
    <scope>NUCLEOTIDE SEQUENCE [LARGE SCALE GENOMIC DNA]</scope>
    <source>
        <strain evidence="8 9">KR1UV-12</strain>
    </source>
</reference>
<dbReference type="PANTHER" id="PTHR43880">
    <property type="entry name" value="ALCOHOL DEHYDROGENASE"/>
    <property type="match status" value="1"/>
</dbReference>
<dbReference type="SMART" id="SM00829">
    <property type="entry name" value="PKS_ER"/>
    <property type="match status" value="1"/>
</dbReference>
<keyword evidence="6" id="KW-0812">Transmembrane</keyword>
<evidence type="ECO:0000256" key="1">
    <source>
        <dbReference type="ARBA" id="ARBA00022723"/>
    </source>
</evidence>
<dbReference type="Pfam" id="PF00107">
    <property type="entry name" value="ADH_zinc_N"/>
    <property type="match status" value="1"/>
</dbReference>
<gene>
    <name evidence="8" type="ORF">Q5H91_08350</name>
</gene>
<name>A0ABT9EJS2_9SPHN</name>
<evidence type="ECO:0000256" key="4">
    <source>
        <dbReference type="ARBA" id="ARBA00023027"/>
    </source>
</evidence>
<dbReference type="EMBL" id="JAUUDS010000003">
    <property type="protein sequence ID" value="MDP1027220.1"/>
    <property type="molecule type" value="Genomic_DNA"/>
</dbReference>
<feature type="transmembrane region" description="Helical" evidence="6">
    <location>
        <begin position="167"/>
        <end position="187"/>
    </location>
</feature>
<dbReference type="InterPro" id="IPR020843">
    <property type="entry name" value="ER"/>
</dbReference>
<comment type="caution">
    <text evidence="8">The sequence shown here is derived from an EMBL/GenBank/DDBJ whole genome shotgun (WGS) entry which is preliminary data.</text>
</comment>
<evidence type="ECO:0000259" key="7">
    <source>
        <dbReference type="SMART" id="SM00829"/>
    </source>
</evidence>
<dbReference type="InterPro" id="IPR002328">
    <property type="entry name" value="ADH_Zn_CS"/>
</dbReference>
<dbReference type="Gene3D" id="3.90.180.10">
    <property type="entry name" value="Medium-chain alcohol dehydrogenases, catalytic domain"/>
    <property type="match status" value="1"/>
</dbReference>
<dbReference type="SUPFAM" id="SSF51735">
    <property type="entry name" value="NAD(P)-binding Rossmann-fold domains"/>
    <property type="match status" value="1"/>
</dbReference>
<sequence length="375" mass="37958">MRITAAVLRTMGAPTPYADSRPLGIETLELAPPGPGEVLVRIAAAGLCHSDLSVIDGNRPRPLPMALGHEAAGVVEALGPGVDDLAVGDHVVTVFMPSCGHCLPCAEGRPALCEPGAVANGRGELLTGGSRLTDADGQVVHHHLGCSAFASHAVLSRRSLVRVDRELPLAEAALFGCAVLTGVGAVLNTGAVRAGQTVAVIGLGGVGLSSLLGAVAAGASRVIAIDLSADKLALAATLGATDTIDARDADAVARVRTLTGGGVDAAFEMAGSARALESAVAITRRGGTTVTAGLPAPTATLPMNIVQLVAEERTLKGSYIGGCVPVRDVARYVALYRAGRLPVDRLVTGTLPLAEINTGFDRLARGDAVRQLVTI</sequence>
<dbReference type="PANTHER" id="PTHR43880:SF12">
    <property type="entry name" value="ALCOHOL DEHYDROGENASE CLASS-3"/>
    <property type="match status" value="1"/>
</dbReference>
<dbReference type="RefSeq" id="WP_305172933.1">
    <property type="nucleotide sequence ID" value="NZ_JAUUDS010000003.1"/>
</dbReference>
<dbReference type="SUPFAM" id="SSF50129">
    <property type="entry name" value="GroES-like"/>
    <property type="match status" value="2"/>
</dbReference>